<dbReference type="Proteomes" id="UP000525298">
    <property type="component" value="Unassembled WGS sequence"/>
</dbReference>
<organism evidence="1 2">
    <name type="scientific">Desulfosalsimonas propionicica</name>
    <dbReference type="NCBI Taxonomy" id="332175"/>
    <lineage>
        <taxon>Bacteria</taxon>
        <taxon>Pseudomonadati</taxon>
        <taxon>Thermodesulfobacteriota</taxon>
        <taxon>Desulfobacteria</taxon>
        <taxon>Desulfobacterales</taxon>
        <taxon>Desulfosalsimonadaceae</taxon>
        <taxon>Desulfosalsimonas</taxon>
    </lineage>
</organism>
<proteinExistence type="predicted"/>
<name>A0A7W0CC63_9BACT</name>
<dbReference type="EMBL" id="JACDUS010000016">
    <property type="protein sequence ID" value="MBA2883057.1"/>
    <property type="molecule type" value="Genomic_DNA"/>
</dbReference>
<dbReference type="AlphaFoldDB" id="A0A7W0CC63"/>
<evidence type="ECO:0000313" key="2">
    <source>
        <dbReference type="Proteomes" id="UP000525298"/>
    </source>
</evidence>
<evidence type="ECO:0008006" key="3">
    <source>
        <dbReference type="Google" id="ProtNLM"/>
    </source>
</evidence>
<keyword evidence="2" id="KW-1185">Reference proteome</keyword>
<dbReference type="InterPro" id="IPR009061">
    <property type="entry name" value="DNA-bd_dom_put_sf"/>
</dbReference>
<sequence length="67" mass="7660">MKNLSTEQAAEYLKSIGVRVSRKTLEAWRCYGRGPAYHKVGNRVFYRTPDLDKLADGQRVETIDSRG</sequence>
<dbReference type="RefSeq" id="WP_220128428.1">
    <property type="nucleotide sequence ID" value="NZ_JACDUS010000016.1"/>
</dbReference>
<evidence type="ECO:0000313" key="1">
    <source>
        <dbReference type="EMBL" id="MBA2883057.1"/>
    </source>
</evidence>
<dbReference type="SUPFAM" id="SSF46955">
    <property type="entry name" value="Putative DNA-binding domain"/>
    <property type="match status" value="1"/>
</dbReference>
<gene>
    <name evidence="1" type="ORF">HNR65_003414</name>
</gene>
<comment type="caution">
    <text evidence="1">The sequence shown here is derived from an EMBL/GenBank/DDBJ whole genome shotgun (WGS) entry which is preliminary data.</text>
</comment>
<accession>A0A7W0CC63</accession>
<reference evidence="1 2" key="1">
    <citation type="submission" date="2020-07" db="EMBL/GenBank/DDBJ databases">
        <title>Genomic Encyclopedia of Type Strains, Phase IV (KMG-IV): sequencing the most valuable type-strain genomes for metagenomic binning, comparative biology and taxonomic classification.</title>
        <authorList>
            <person name="Goeker M."/>
        </authorList>
    </citation>
    <scope>NUCLEOTIDE SEQUENCE [LARGE SCALE GENOMIC DNA]</scope>
    <source>
        <strain evidence="1 2">DSM 17721</strain>
    </source>
</reference>
<protein>
    <recommendedName>
        <fullName evidence="3">Helix-turn-helix protein</fullName>
    </recommendedName>
</protein>